<reference evidence="3 5" key="2">
    <citation type="submission" date="2020-05" db="EMBL/GenBank/DDBJ databases">
        <authorList>
            <person name="Zhang R."/>
        </authorList>
    </citation>
    <scope>NUCLEOTIDE SEQUENCE [LARGE SCALE GENOMIC DNA]</scope>
    <source>
        <strain evidence="3 5">DSM 28986</strain>
    </source>
</reference>
<dbReference type="Proteomes" id="UP000546917">
    <property type="component" value="Unassembled WGS sequence"/>
</dbReference>
<dbReference type="KEGG" id="fai:FAD_0303"/>
<feature type="domain" description="GP-PDE" evidence="1">
    <location>
        <begin position="11"/>
        <end position="245"/>
    </location>
</feature>
<dbReference type="Proteomes" id="UP000192050">
    <property type="component" value="Chromosome"/>
</dbReference>
<accession>A0A1V0N2A2</accession>
<dbReference type="PANTHER" id="PTHR46211">
    <property type="entry name" value="GLYCEROPHOSPHORYL DIESTER PHOSPHODIESTERASE"/>
    <property type="match status" value="1"/>
</dbReference>
<sequence length="246" mass="28765">MNIRDYIKSNFVVVGHRGLPSEYVENTIESFENAFKFTDIVELDVHLSSDNEVYIIHDFNLNRLASIDKDIENIESAEIDRIMVRGQNIPKLRDLFKLFRDKYFLVELKTVHDDGYLVKNELTKYTLQVVESMGMEDHVCIISFDPYALRRAGELSRTIMLGFDYDQHSEKYIGKIDCKDLKSMGVSLFLPEYKKEYMKKFKEIQDDGYFVVPWTVDREEDGVFIANSGLNGYITNMVDRMSKLSR</sequence>
<dbReference type="SUPFAM" id="SSF51695">
    <property type="entry name" value="PLC-like phosphodiesterases"/>
    <property type="match status" value="1"/>
</dbReference>
<evidence type="ECO:0000313" key="3">
    <source>
        <dbReference type="EMBL" id="NOL60049.1"/>
    </source>
</evidence>
<dbReference type="Pfam" id="PF03009">
    <property type="entry name" value="GDPD"/>
    <property type="match status" value="1"/>
</dbReference>
<evidence type="ECO:0000313" key="5">
    <source>
        <dbReference type="Proteomes" id="UP000546917"/>
    </source>
</evidence>
<evidence type="ECO:0000259" key="1">
    <source>
        <dbReference type="PROSITE" id="PS51704"/>
    </source>
</evidence>
<dbReference type="AlphaFoldDB" id="A0A1V0N2A2"/>
<gene>
    <name evidence="2" type="ORF">FAD_0303</name>
    <name evidence="3" type="ORF">HLB00_04270</name>
</gene>
<dbReference type="GO" id="GO:0008081">
    <property type="term" value="F:phosphoric diester hydrolase activity"/>
    <property type="evidence" value="ECO:0007669"/>
    <property type="project" value="InterPro"/>
</dbReference>
<protein>
    <submittedName>
        <fullName evidence="3">Glycerophosphodiester phosphodiesterase</fullName>
    </submittedName>
</protein>
<dbReference type="EMBL" id="JABGBP010000147">
    <property type="protein sequence ID" value="NOL60049.1"/>
    <property type="molecule type" value="Genomic_DNA"/>
</dbReference>
<dbReference type="Gene3D" id="3.20.20.190">
    <property type="entry name" value="Phosphatidylinositol (PI) phosphodiesterase"/>
    <property type="match status" value="1"/>
</dbReference>
<name>A0A1V0N2A2_9ARCH</name>
<dbReference type="CDD" id="cd08556">
    <property type="entry name" value="GDPD"/>
    <property type="match status" value="1"/>
</dbReference>
<evidence type="ECO:0000313" key="2">
    <source>
        <dbReference type="EMBL" id="ARD84225.1"/>
    </source>
</evidence>
<evidence type="ECO:0000313" key="4">
    <source>
        <dbReference type="Proteomes" id="UP000192050"/>
    </source>
</evidence>
<organism evidence="2 4">
    <name type="scientific">Ferroplasma acidiphilum</name>
    <dbReference type="NCBI Taxonomy" id="74969"/>
    <lineage>
        <taxon>Archaea</taxon>
        <taxon>Methanobacteriati</taxon>
        <taxon>Thermoplasmatota</taxon>
        <taxon>Thermoplasmata</taxon>
        <taxon>Thermoplasmatales</taxon>
        <taxon>Ferroplasmaceae</taxon>
        <taxon>Ferroplasma</taxon>
    </lineage>
</organism>
<dbReference type="OrthoDB" id="57134at2157"/>
<dbReference type="InterPro" id="IPR030395">
    <property type="entry name" value="GP_PDE_dom"/>
</dbReference>
<dbReference type="GeneID" id="31675812"/>
<reference evidence="2 4" key="1">
    <citation type="submission" date="2011-10" db="EMBL/GenBank/DDBJ databases">
        <title>Metabolic and evolutionary patterns in the extreme acidophile Ferroplasma acidiphilum.</title>
        <authorList>
            <person name="Golyshina O.V."/>
            <person name="Kozyavkin S.A."/>
            <person name="Tatusov R.L."/>
            <person name="Slesarev A.I."/>
            <person name="Golyshin P.N."/>
        </authorList>
    </citation>
    <scope>NUCLEOTIDE SEQUENCE [LARGE SCALE GENOMIC DNA]</scope>
    <source>
        <strain evidence="2">Berkeley</strain>
        <strain evidence="4">Y</strain>
    </source>
</reference>
<dbReference type="RefSeq" id="WP_081141474.1">
    <property type="nucleotide sequence ID" value="NZ_CP015363.1"/>
</dbReference>
<dbReference type="STRING" id="74969.FAD_0303"/>
<proteinExistence type="predicted"/>
<dbReference type="EMBL" id="CP015363">
    <property type="protein sequence ID" value="ARD84225.1"/>
    <property type="molecule type" value="Genomic_DNA"/>
</dbReference>
<keyword evidence="4" id="KW-1185">Reference proteome</keyword>
<dbReference type="PROSITE" id="PS51704">
    <property type="entry name" value="GP_PDE"/>
    <property type="match status" value="1"/>
</dbReference>
<dbReference type="PANTHER" id="PTHR46211:SF14">
    <property type="entry name" value="GLYCEROPHOSPHODIESTER PHOSPHODIESTERASE"/>
    <property type="match status" value="1"/>
</dbReference>
<dbReference type="GO" id="GO:0006629">
    <property type="term" value="P:lipid metabolic process"/>
    <property type="evidence" value="ECO:0007669"/>
    <property type="project" value="InterPro"/>
</dbReference>
<dbReference type="InterPro" id="IPR017946">
    <property type="entry name" value="PLC-like_Pdiesterase_TIM-brl"/>
</dbReference>